<gene>
    <name evidence="1" type="ORF">DSJ_23085</name>
</gene>
<reference evidence="1 2" key="1">
    <citation type="submission" date="2016-10" db="EMBL/GenBank/DDBJ databases">
        <title>Complete Genome Assembly of Pantoea stewartii subsp. stewartii DC283, a Corn Pathogen.</title>
        <authorList>
            <person name="Duong D.A."/>
            <person name="Stevens A.M."/>
            <person name="Jensen R.V."/>
        </authorList>
    </citation>
    <scope>NUCLEOTIDE SEQUENCE [LARGE SCALE GENOMIC DNA]</scope>
    <source>
        <strain evidence="1 2">DC283</strain>
        <plasmid evidence="1 2">pDSJ06</plasmid>
    </source>
</reference>
<keyword evidence="1" id="KW-0614">Plasmid</keyword>
<evidence type="ECO:0000313" key="2">
    <source>
        <dbReference type="Proteomes" id="UP000192380"/>
    </source>
</evidence>
<accession>A0ABN4ZCG4</accession>
<dbReference type="EMBL" id="CP017587">
    <property type="protein sequence ID" value="ARF52184.1"/>
    <property type="molecule type" value="Genomic_DNA"/>
</dbReference>
<name>A0ABN4ZCG4_PANSE</name>
<dbReference type="Proteomes" id="UP000192380">
    <property type="component" value="Plasmid pDSJ06"/>
</dbReference>
<protein>
    <submittedName>
        <fullName evidence="1">Uncharacterized protein</fullName>
    </submittedName>
</protein>
<evidence type="ECO:0000313" key="1">
    <source>
        <dbReference type="EMBL" id="ARF52184.1"/>
    </source>
</evidence>
<proteinExistence type="predicted"/>
<organism evidence="1 2">
    <name type="scientific">Pantoea stewartii subsp. stewartii DC283</name>
    <dbReference type="NCBI Taxonomy" id="660596"/>
    <lineage>
        <taxon>Bacteria</taxon>
        <taxon>Pseudomonadati</taxon>
        <taxon>Pseudomonadota</taxon>
        <taxon>Gammaproteobacteria</taxon>
        <taxon>Enterobacterales</taxon>
        <taxon>Erwiniaceae</taxon>
        <taxon>Pantoea</taxon>
    </lineage>
</organism>
<geneLocation type="plasmid" evidence="1 2">
    <name>pDSJ06</name>
</geneLocation>
<keyword evidence="2" id="KW-1185">Reference proteome</keyword>
<sequence>MVKQALKDVARKHKYTYQSVLEEFVGGNNPSCTCCFWETFYRLFPDSPYHYVAFCHDCRRFDLYETEAAMKADDPLW</sequence>